<dbReference type="WBParaSite" id="scaffold15879_cov250.g18051">
    <property type="protein sequence ID" value="scaffold15879_cov250.g18051"/>
    <property type="gene ID" value="scaffold15879_cov250.g18051"/>
</dbReference>
<feature type="domain" description="Peptidase M12A" evidence="11">
    <location>
        <begin position="547"/>
        <end position="679"/>
    </location>
</feature>
<dbReference type="Pfam" id="PF04083">
    <property type="entry name" value="Abhydro_lipase"/>
    <property type="match status" value="1"/>
</dbReference>
<keyword evidence="10" id="KW-0812">Transmembrane</keyword>
<keyword evidence="8 9" id="KW-0645">Protease</keyword>
<feature type="binding site" evidence="8">
    <location>
        <position position="583"/>
    </location>
    <ligand>
        <name>Zn(2+)</name>
        <dbReference type="ChEBI" id="CHEBI:29105"/>
        <note>catalytic</note>
    </ligand>
</feature>
<evidence type="ECO:0000256" key="5">
    <source>
        <dbReference type="ARBA" id="ARBA00023098"/>
    </source>
</evidence>
<keyword evidence="4" id="KW-0442">Lipid degradation</keyword>
<dbReference type="InterPro" id="IPR006026">
    <property type="entry name" value="Peptidase_Metallo"/>
</dbReference>
<dbReference type="EC" id="3.4.24.-" evidence="9"/>
<dbReference type="InterPro" id="IPR024079">
    <property type="entry name" value="MetalloPept_cat_dom_sf"/>
</dbReference>
<dbReference type="GO" id="GO:0004222">
    <property type="term" value="F:metalloendopeptidase activity"/>
    <property type="evidence" value="ECO:0007669"/>
    <property type="project" value="UniProtKB-UniRule"/>
</dbReference>
<dbReference type="SUPFAM" id="SSF50630">
    <property type="entry name" value="Acid proteases"/>
    <property type="match status" value="1"/>
</dbReference>
<feature type="signal peptide" evidence="9">
    <location>
        <begin position="1"/>
        <end position="22"/>
    </location>
</feature>
<evidence type="ECO:0000256" key="8">
    <source>
        <dbReference type="PROSITE-ProRule" id="PRU01211"/>
    </source>
</evidence>
<keyword evidence="3 8" id="KW-0378">Hydrolase</keyword>
<dbReference type="InterPro" id="IPR006693">
    <property type="entry name" value="AB_hydrolase_lipase"/>
</dbReference>
<comment type="similarity">
    <text evidence="1">Belongs to the AB hydrolase superfamily. Lipase family.</text>
</comment>
<evidence type="ECO:0000256" key="3">
    <source>
        <dbReference type="ARBA" id="ARBA00022801"/>
    </source>
</evidence>
<dbReference type="SMART" id="SM00235">
    <property type="entry name" value="ZnMc"/>
    <property type="match status" value="1"/>
</dbReference>
<dbReference type="GO" id="GO:0006508">
    <property type="term" value="P:proteolysis"/>
    <property type="evidence" value="ECO:0007669"/>
    <property type="project" value="UniProtKB-KW"/>
</dbReference>
<feature type="active site" evidence="8">
    <location>
        <position position="574"/>
    </location>
</feature>
<feature type="transmembrane region" description="Helical" evidence="10">
    <location>
        <begin position="999"/>
        <end position="1021"/>
    </location>
</feature>
<keyword evidence="12" id="KW-1185">Reference proteome</keyword>
<dbReference type="Pfam" id="PF01400">
    <property type="entry name" value="Astacin"/>
    <property type="match status" value="1"/>
</dbReference>
<evidence type="ECO:0000313" key="12">
    <source>
        <dbReference type="Proteomes" id="UP000887561"/>
    </source>
</evidence>
<feature type="binding site" evidence="8">
    <location>
        <position position="573"/>
    </location>
    <ligand>
        <name>Zn(2+)</name>
        <dbReference type="ChEBI" id="CHEBI:29105"/>
        <note>catalytic</note>
    </ligand>
</feature>
<dbReference type="SUPFAM" id="SSF55486">
    <property type="entry name" value="Metalloproteases ('zincins'), catalytic domain"/>
    <property type="match status" value="1"/>
</dbReference>
<dbReference type="PANTHER" id="PTHR11005">
    <property type="entry name" value="LYSOSOMAL ACID LIPASE-RELATED"/>
    <property type="match status" value="1"/>
</dbReference>
<dbReference type="InterPro" id="IPR021109">
    <property type="entry name" value="Peptidase_aspartic_dom_sf"/>
</dbReference>
<keyword evidence="10" id="KW-1133">Transmembrane helix</keyword>
<keyword evidence="8 9" id="KW-0862">Zinc</keyword>
<keyword evidence="8 9" id="KW-0479">Metal-binding</keyword>
<keyword evidence="2 9" id="KW-0732">Signal</keyword>
<organism evidence="12 13">
    <name type="scientific">Meloidogyne javanica</name>
    <name type="common">Root-knot nematode worm</name>
    <dbReference type="NCBI Taxonomy" id="6303"/>
    <lineage>
        <taxon>Eukaryota</taxon>
        <taxon>Metazoa</taxon>
        <taxon>Ecdysozoa</taxon>
        <taxon>Nematoda</taxon>
        <taxon>Chromadorea</taxon>
        <taxon>Rhabditida</taxon>
        <taxon>Tylenchina</taxon>
        <taxon>Tylenchomorpha</taxon>
        <taxon>Tylenchoidea</taxon>
        <taxon>Meloidogynidae</taxon>
        <taxon>Meloidogyninae</taxon>
        <taxon>Meloidogyne</taxon>
        <taxon>Meloidogyne incognita group</taxon>
    </lineage>
</organism>
<dbReference type="PROSITE" id="PS51864">
    <property type="entry name" value="ASTACIN"/>
    <property type="match status" value="1"/>
</dbReference>
<dbReference type="PRINTS" id="PR00480">
    <property type="entry name" value="ASTACIN"/>
</dbReference>
<evidence type="ECO:0000256" key="1">
    <source>
        <dbReference type="ARBA" id="ARBA00010701"/>
    </source>
</evidence>
<evidence type="ECO:0000259" key="11">
    <source>
        <dbReference type="PROSITE" id="PS51864"/>
    </source>
</evidence>
<evidence type="ECO:0000256" key="6">
    <source>
        <dbReference type="ARBA" id="ARBA00023157"/>
    </source>
</evidence>
<keyword evidence="7" id="KW-0325">Glycoprotein</keyword>
<feature type="chain" id="PRO_5038163003" description="Metalloendopeptidase" evidence="9">
    <location>
        <begin position="23"/>
        <end position="1114"/>
    </location>
</feature>
<evidence type="ECO:0000256" key="4">
    <source>
        <dbReference type="ARBA" id="ARBA00022963"/>
    </source>
</evidence>
<dbReference type="Gene3D" id="2.40.70.10">
    <property type="entry name" value="Acid Proteases"/>
    <property type="match status" value="1"/>
</dbReference>
<dbReference type="GO" id="GO:0016042">
    <property type="term" value="P:lipid catabolic process"/>
    <property type="evidence" value="ECO:0007669"/>
    <property type="project" value="UniProtKB-KW"/>
</dbReference>
<accession>A0A915LPF5</accession>
<proteinExistence type="inferred from homology"/>
<dbReference type="FunFam" id="3.40.50.1820:FF:000057">
    <property type="entry name" value="Lipase"/>
    <property type="match status" value="1"/>
</dbReference>
<dbReference type="Gene3D" id="3.40.50.1820">
    <property type="entry name" value="alpha/beta hydrolase"/>
    <property type="match status" value="1"/>
</dbReference>
<evidence type="ECO:0000256" key="9">
    <source>
        <dbReference type="RuleBase" id="RU361183"/>
    </source>
</evidence>
<evidence type="ECO:0000256" key="2">
    <source>
        <dbReference type="ARBA" id="ARBA00022729"/>
    </source>
</evidence>
<evidence type="ECO:0000313" key="13">
    <source>
        <dbReference type="WBParaSite" id="scaffold15879_cov250.g18051"/>
    </source>
</evidence>
<keyword evidence="5" id="KW-0443">Lipid metabolism</keyword>
<feature type="binding site" evidence="8">
    <location>
        <position position="577"/>
    </location>
    <ligand>
        <name>Zn(2+)</name>
        <dbReference type="ChEBI" id="CHEBI:29105"/>
        <note>catalytic</note>
    </ligand>
</feature>
<dbReference type="GO" id="GO:0008270">
    <property type="term" value="F:zinc ion binding"/>
    <property type="evidence" value="ECO:0007669"/>
    <property type="project" value="UniProtKB-UniRule"/>
</dbReference>
<name>A0A915LPF5_MELJA</name>
<evidence type="ECO:0000256" key="7">
    <source>
        <dbReference type="ARBA" id="ARBA00023180"/>
    </source>
</evidence>
<sequence>MFNNLFLISFTIFLLNNNFVLSVDEKIEKIELKRLELPEEKLTAPEIIKYYGYKCEIHKVTTKDGYILEMHRIPFGRNFNEAEENLKPTKPVVYLQHGLLASSFDWVANLPNQSLGFILADAGYDVWMGNVRGNVYSSKHEKSFLGKDEYWKFTWDEMASVDLPAMVDKALEISGQSKLFYVGHSQGTLIMFAQLASDNKEFKNKTRIVVYTKHEPAGTSTRNIAHWNKPPIYNLTNINSVPIYLYYSDSDWLATNKDVEETIIKQIPKENIKAKKLPNFNHFDFIWEGRSRGEGIIGTDGNNRIGRNMGMKMSGSNMQMNANTWSTEWTMQPWSWSVGPEVTSPIFTSTLPPIINSGQQHVEGGRRPNIDKIKEIFCARHPNNPKCQGRPEPPIQNLIPQTTSSQPQIPIEEPKTKPMPFGYLDAEARDAIIKNCKSGIVDCKSQPFGMEQKRNMVIQHEMDFARKQYSSSSSYLSPGLISKRIDLIHELKLKMIKVAGLGEYVTPVNDGTFEHDVLLTESQAQNLINALDQTPYPSNKKYGCGLSYIGRVVPANPIYLSFQCQDPIGVAAHETMHALGANHEHLRSDRDEYINIQWENINPQFYDFFAIADPSKFTPFGVIYSFDSIMHYGAFTASLNNQKPTMVPKIDPQINTPKMGQRQRLSVQDIELLNKMYCKQSDCFDTSVYCGVWALRAKTFQLGFNLQSPYFWVIDSTAKIDESKLKRPKVRYNNKGADIDNQNIGTLTVGEENTENCIPPYKYIELAESNQWSVEINKIGLSGNKQLKNTKSKMFRIVEDGFYMYMPKEDLDNLAGILNAEIPKEIGGFYKLNITECKKPKPTITFILGGPKIGSKHSTNPKEIITTKITLAPYQYIAPTEYGNECLLLFVTNEEMDYDNKYINMGEVFLRNRCVSLNWINDPFLQIQCFFPDLVGIDGQNFFDMTQLLLMFMTLGCYILMLVKLIYDQKKGKGSPTFRQQTFRQWTFRCPIRKSVYKTLAIIMGIQIGGYISTLIVYNIFNQISSNFTAEQSQIIGCIINVASSLSSSVEVPAIFIVSTEHRLALKDEFKWFFNLFSKNNKNTAKVFTLTNKNTLTVNTKTITKTNNGIANVG</sequence>
<protein>
    <recommendedName>
        <fullName evidence="9">Metalloendopeptidase</fullName>
        <ecNumber evidence="9">3.4.24.-</ecNumber>
    </recommendedName>
</protein>
<dbReference type="InterPro" id="IPR001506">
    <property type="entry name" value="Peptidase_M12A"/>
</dbReference>
<comment type="cofactor">
    <cofactor evidence="8 9">
        <name>Zn(2+)</name>
        <dbReference type="ChEBI" id="CHEBI:29105"/>
    </cofactor>
    <text evidence="8 9">Binds 1 zinc ion per subunit.</text>
</comment>
<dbReference type="Proteomes" id="UP000887561">
    <property type="component" value="Unplaced"/>
</dbReference>
<keyword evidence="8 9" id="KW-0482">Metalloprotease</keyword>
<reference evidence="13" key="1">
    <citation type="submission" date="2022-11" db="UniProtKB">
        <authorList>
            <consortium name="WormBaseParasite"/>
        </authorList>
    </citation>
    <scope>IDENTIFICATION</scope>
</reference>
<dbReference type="AlphaFoldDB" id="A0A915LPF5"/>
<dbReference type="InterPro" id="IPR029058">
    <property type="entry name" value="AB_hydrolase_fold"/>
</dbReference>
<keyword evidence="6" id="KW-1015">Disulfide bond</keyword>
<comment type="caution">
    <text evidence="8">Lacks conserved residue(s) required for the propagation of feature annotation.</text>
</comment>
<evidence type="ECO:0000256" key="10">
    <source>
        <dbReference type="SAM" id="Phobius"/>
    </source>
</evidence>
<keyword evidence="10" id="KW-0472">Membrane</keyword>
<feature type="transmembrane region" description="Helical" evidence="10">
    <location>
        <begin position="948"/>
        <end position="967"/>
    </location>
</feature>
<dbReference type="SUPFAM" id="SSF53474">
    <property type="entry name" value="alpha/beta-Hydrolases"/>
    <property type="match status" value="1"/>
</dbReference>
<dbReference type="Gene3D" id="3.40.390.10">
    <property type="entry name" value="Collagenase (Catalytic Domain)"/>
    <property type="match status" value="1"/>
</dbReference>